<dbReference type="PANTHER" id="PTHR30222">
    <property type="entry name" value="SPERMIDINE/PUTRESCINE-BINDING PERIPLASMIC PROTEIN"/>
    <property type="match status" value="1"/>
</dbReference>
<proteinExistence type="inferred from homology"/>
<comment type="subcellular location">
    <subcellularLocation>
        <location evidence="1 5">Periplasm</location>
    </subcellularLocation>
</comment>
<dbReference type="RefSeq" id="WP_132808029.1">
    <property type="nucleotide sequence ID" value="NZ_SMAK01000021.1"/>
</dbReference>
<sequence>MTIRILAVGAALGALAGAATAEELHIYNWTDYTAPALIEKFEAETGIDVVVDTYDTNETLLAKLKSGATGYDIVVPSQHFVKIMIQEGLLQKIDIKSMPNYANVDPRWKNPPWDPNQEYSVPWQWGSASFSYRADLYSGKGESLKEFFEPLEEVSGRLQVFASPDEVYNLANLYLGLPFCSEDPEDAKKVLALFQAQKPHVLTYSSEGMNDRLATGEVIMATHWNGYSLVGRREANPNIVYAYPKEGIVGWFDSVVVPVGASNVEAAKKFMNFIMDPENIALQSNFAAYSNGIMGSEQYMDEALRTAPELNPPADVPVKFGEACSAEAQKLIERVWTLLLQ</sequence>
<feature type="signal peptide" evidence="6">
    <location>
        <begin position="1"/>
        <end position="21"/>
    </location>
</feature>
<evidence type="ECO:0000256" key="5">
    <source>
        <dbReference type="PIRNR" id="PIRNR019574"/>
    </source>
</evidence>
<accession>A0A4R3LRI5</accession>
<evidence type="ECO:0000256" key="2">
    <source>
        <dbReference type="ARBA" id="ARBA00022448"/>
    </source>
</evidence>
<dbReference type="PANTHER" id="PTHR30222:SF12">
    <property type="entry name" value="NORSPERMIDINE SENSOR"/>
    <property type="match status" value="1"/>
</dbReference>
<feature type="chain" id="PRO_5020228709" description="Putrescine-binding periplasmic protein" evidence="6">
    <location>
        <begin position="22"/>
        <end position="341"/>
    </location>
</feature>
<comment type="similarity">
    <text evidence="5">Belongs to the bacterial solute-binding protein PotD/PotF family.</text>
</comment>
<name>A0A4R3LRI5_9HYPH</name>
<evidence type="ECO:0000313" key="8">
    <source>
        <dbReference type="Proteomes" id="UP000295678"/>
    </source>
</evidence>
<organism evidence="7 8">
    <name type="scientific">Tepidamorphus gemmatus</name>
    <dbReference type="NCBI Taxonomy" id="747076"/>
    <lineage>
        <taxon>Bacteria</taxon>
        <taxon>Pseudomonadati</taxon>
        <taxon>Pseudomonadota</taxon>
        <taxon>Alphaproteobacteria</taxon>
        <taxon>Hyphomicrobiales</taxon>
        <taxon>Tepidamorphaceae</taxon>
        <taxon>Tepidamorphus</taxon>
    </lineage>
</organism>
<keyword evidence="3 6" id="KW-0732">Signal</keyword>
<dbReference type="Gene3D" id="3.40.190.10">
    <property type="entry name" value="Periplasmic binding protein-like II"/>
    <property type="match status" value="2"/>
</dbReference>
<dbReference type="InterPro" id="IPR001188">
    <property type="entry name" value="Sperm_putr-bd"/>
</dbReference>
<dbReference type="InterPro" id="IPR006059">
    <property type="entry name" value="SBP"/>
</dbReference>
<dbReference type="GO" id="GO:0019808">
    <property type="term" value="F:polyamine binding"/>
    <property type="evidence" value="ECO:0007669"/>
    <property type="project" value="InterPro"/>
</dbReference>
<dbReference type="GO" id="GO:0015846">
    <property type="term" value="P:polyamine transport"/>
    <property type="evidence" value="ECO:0007669"/>
    <property type="project" value="InterPro"/>
</dbReference>
<dbReference type="EMBL" id="SMAK01000021">
    <property type="protein sequence ID" value="TCT03133.1"/>
    <property type="molecule type" value="Genomic_DNA"/>
</dbReference>
<evidence type="ECO:0000256" key="1">
    <source>
        <dbReference type="ARBA" id="ARBA00004418"/>
    </source>
</evidence>
<keyword evidence="2 5" id="KW-0813">Transport</keyword>
<keyword evidence="8" id="KW-1185">Reference proteome</keyword>
<evidence type="ECO:0000256" key="4">
    <source>
        <dbReference type="ARBA" id="ARBA00022764"/>
    </source>
</evidence>
<comment type="caution">
    <text evidence="7">The sequence shown here is derived from an EMBL/GenBank/DDBJ whole genome shotgun (WGS) entry which is preliminary data.</text>
</comment>
<evidence type="ECO:0000256" key="6">
    <source>
        <dbReference type="SAM" id="SignalP"/>
    </source>
</evidence>
<dbReference type="OrthoDB" id="9769319at2"/>
<evidence type="ECO:0000256" key="3">
    <source>
        <dbReference type="ARBA" id="ARBA00022729"/>
    </source>
</evidence>
<reference evidence="7 8" key="1">
    <citation type="submission" date="2019-03" db="EMBL/GenBank/DDBJ databases">
        <title>Genomic Encyclopedia of Type Strains, Phase IV (KMG-IV): sequencing the most valuable type-strain genomes for metagenomic binning, comparative biology and taxonomic classification.</title>
        <authorList>
            <person name="Goeker M."/>
        </authorList>
    </citation>
    <scope>NUCLEOTIDE SEQUENCE [LARGE SCALE GENOMIC DNA]</scope>
    <source>
        <strain evidence="7 8">DSM 19345</strain>
    </source>
</reference>
<dbReference type="PIRSF" id="PIRSF019574">
    <property type="entry name" value="Periplasmic_polyamine_BP"/>
    <property type="match status" value="1"/>
</dbReference>
<keyword evidence="4 5" id="KW-0574">Periplasm</keyword>
<gene>
    <name evidence="7" type="ORF">EDC22_1216</name>
</gene>
<dbReference type="SUPFAM" id="SSF53850">
    <property type="entry name" value="Periplasmic binding protein-like II"/>
    <property type="match status" value="1"/>
</dbReference>
<dbReference type="AlphaFoldDB" id="A0A4R3LRI5"/>
<dbReference type="Pfam" id="PF13416">
    <property type="entry name" value="SBP_bac_8"/>
    <property type="match status" value="1"/>
</dbReference>
<comment type="function">
    <text evidence="5">Required for the activity of the bacterial periplasmic transport system of putrescine.</text>
</comment>
<dbReference type="GO" id="GO:0042597">
    <property type="term" value="C:periplasmic space"/>
    <property type="evidence" value="ECO:0007669"/>
    <property type="project" value="UniProtKB-SubCell"/>
</dbReference>
<protein>
    <recommendedName>
        <fullName evidence="5">Putrescine-binding periplasmic protein</fullName>
    </recommendedName>
</protein>
<dbReference type="Proteomes" id="UP000295678">
    <property type="component" value="Unassembled WGS sequence"/>
</dbReference>
<evidence type="ECO:0000313" key="7">
    <source>
        <dbReference type="EMBL" id="TCT03133.1"/>
    </source>
</evidence>
<dbReference type="PRINTS" id="PR00909">
    <property type="entry name" value="SPERMDNBNDNG"/>
</dbReference>